<dbReference type="EMBL" id="AMQM01006451">
    <property type="status" value="NOT_ANNOTATED_CDS"/>
    <property type="molecule type" value="Genomic_DNA"/>
</dbReference>
<keyword evidence="2 5" id="KW-0238">DNA-binding</keyword>
<sequence>MIGLKYSAIDFKKIKDLCSTASEHQQLDYPLQGTMIFETEKLFSHTEGSGQKNLLQFSSCVGRLNSSLESEEDSSPNSVSEFPMIIHQMKSISKSENKSRSRKRLKMSCTDDEKDCATLKSMEEKKILWSNKKQKQDTSNNTKDSVQLEQIIPTHAEDNSINTKTINLTSASTKKKKSYSPNDEKLISPEADKKPSDRRCRRFYNDQETEILENAFQKSNGYPEKSLILHICKILDVDEERIRNWFQNRRAKCKKPAKVAPKSPFKLILIAPVPNGIMNNVYSIQNPYLLQIPNSMNEPTVFSYTPRIS</sequence>
<dbReference type="GeneID" id="20206779"/>
<dbReference type="GO" id="GO:0006357">
    <property type="term" value="P:regulation of transcription by RNA polymerase II"/>
    <property type="evidence" value="ECO:0000318"/>
    <property type="project" value="GO_Central"/>
</dbReference>
<accession>T1FD80</accession>
<dbReference type="GO" id="GO:0000977">
    <property type="term" value="F:RNA polymerase II transcription regulatory region sequence-specific DNA binding"/>
    <property type="evidence" value="ECO:0000318"/>
    <property type="project" value="GO_Central"/>
</dbReference>
<dbReference type="HOGENOM" id="CLU_974121_0_0_1"/>
<dbReference type="EnsemblMetazoa" id="HelroT178473">
    <property type="protein sequence ID" value="HelroP178473"/>
    <property type="gene ID" value="HelroG178473"/>
</dbReference>
<dbReference type="InParanoid" id="T1FD80"/>
<dbReference type="InterPro" id="IPR001356">
    <property type="entry name" value="HD"/>
</dbReference>
<dbReference type="STRING" id="6412.T1FD80"/>
<dbReference type="AlphaFoldDB" id="T1FD80"/>
<dbReference type="InterPro" id="IPR051306">
    <property type="entry name" value="Homeobox_regulator"/>
</dbReference>
<feature type="compositionally biased region" description="Basic and acidic residues" evidence="7">
    <location>
        <begin position="182"/>
        <end position="198"/>
    </location>
</feature>
<dbReference type="CTD" id="20206779"/>
<feature type="DNA-binding region" description="Homeobox" evidence="5">
    <location>
        <begin position="197"/>
        <end position="257"/>
    </location>
</feature>
<dbReference type="Gene3D" id="1.10.10.60">
    <property type="entry name" value="Homeodomain-like"/>
    <property type="match status" value="1"/>
</dbReference>
<dbReference type="CDD" id="cd00086">
    <property type="entry name" value="homeodomain"/>
    <property type="match status" value="1"/>
</dbReference>
<feature type="domain" description="Homeobox" evidence="8">
    <location>
        <begin position="195"/>
        <end position="256"/>
    </location>
</feature>
<protein>
    <recommendedName>
        <fullName evidence="8">Homeobox domain-containing protein</fullName>
    </recommendedName>
</protein>
<evidence type="ECO:0000313" key="10">
    <source>
        <dbReference type="EnsemblMetazoa" id="HelroP178473"/>
    </source>
</evidence>
<reference evidence="11" key="1">
    <citation type="submission" date="2012-12" db="EMBL/GenBank/DDBJ databases">
        <authorList>
            <person name="Hellsten U."/>
            <person name="Grimwood J."/>
            <person name="Chapman J.A."/>
            <person name="Shapiro H."/>
            <person name="Aerts A."/>
            <person name="Otillar R.P."/>
            <person name="Terry A.Y."/>
            <person name="Boore J.L."/>
            <person name="Simakov O."/>
            <person name="Marletaz F."/>
            <person name="Cho S.-J."/>
            <person name="Edsinger-Gonzales E."/>
            <person name="Havlak P."/>
            <person name="Kuo D.-H."/>
            <person name="Larsson T."/>
            <person name="Lv J."/>
            <person name="Arendt D."/>
            <person name="Savage R."/>
            <person name="Osoegawa K."/>
            <person name="de Jong P."/>
            <person name="Lindberg D.R."/>
            <person name="Seaver E.C."/>
            <person name="Weisblat D.A."/>
            <person name="Putnam N.H."/>
            <person name="Grigoriev I.V."/>
            <person name="Rokhsar D.S."/>
        </authorList>
    </citation>
    <scope>NUCLEOTIDE SEQUENCE</scope>
</reference>
<dbReference type="PROSITE" id="PS50071">
    <property type="entry name" value="HOMEOBOX_2"/>
    <property type="match status" value="1"/>
</dbReference>
<reference evidence="10" key="3">
    <citation type="submission" date="2015-06" db="UniProtKB">
        <authorList>
            <consortium name="EnsemblMetazoa"/>
        </authorList>
    </citation>
    <scope>IDENTIFICATION</scope>
</reference>
<name>T1FD80_HELRO</name>
<dbReference type="EMBL" id="KB097456">
    <property type="protein sequence ID" value="ESN97030.1"/>
    <property type="molecule type" value="Genomic_DNA"/>
</dbReference>
<evidence type="ECO:0000313" key="11">
    <source>
        <dbReference type="Proteomes" id="UP000015101"/>
    </source>
</evidence>
<keyword evidence="3 5" id="KW-0371">Homeobox</keyword>
<dbReference type="Proteomes" id="UP000015101">
    <property type="component" value="Unassembled WGS sequence"/>
</dbReference>
<evidence type="ECO:0000256" key="5">
    <source>
        <dbReference type="PROSITE-ProRule" id="PRU00108"/>
    </source>
</evidence>
<dbReference type="InterPro" id="IPR009057">
    <property type="entry name" value="Homeodomain-like_sf"/>
</dbReference>
<gene>
    <name evidence="10" type="primary">20206779</name>
    <name evidence="9" type="ORF">HELRODRAFT_178473</name>
</gene>
<keyword evidence="4 5" id="KW-0539">Nucleus</keyword>
<evidence type="ECO:0000256" key="3">
    <source>
        <dbReference type="ARBA" id="ARBA00023155"/>
    </source>
</evidence>
<dbReference type="GO" id="GO:0000981">
    <property type="term" value="F:DNA-binding transcription factor activity, RNA polymerase II-specific"/>
    <property type="evidence" value="ECO:0000318"/>
    <property type="project" value="GO_Central"/>
</dbReference>
<evidence type="ECO:0000256" key="7">
    <source>
        <dbReference type="SAM" id="MobiDB-lite"/>
    </source>
</evidence>
<dbReference type="KEGG" id="hro:HELRODRAFT_178473"/>
<proteinExistence type="predicted"/>
<dbReference type="RefSeq" id="XP_009024817.1">
    <property type="nucleotide sequence ID" value="XM_009026569.1"/>
</dbReference>
<evidence type="ECO:0000256" key="6">
    <source>
        <dbReference type="RuleBase" id="RU000682"/>
    </source>
</evidence>
<evidence type="ECO:0000256" key="4">
    <source>
        <dbReference type="ARBA" id="ARBA00023242"/>
    </source>
</evidence>
<reference evidence="9 11" key="2">
    <citation type="journal article" date="2013" name="Nature">
        <title>Insights into bilaterian evolution from three spiralian genomes.</title>
        <authorList>
            <person name="Simakov O."/>
            <person name="Marletaz F."/>
            <person name="Cho S.J."/>
            <person name="Edsinger-Gonzales E."/>
            <person name="Havlak P."/>
            <person name="Hellsten U."/>
            <person name="Kuo D.H."/>
            <person name="Larsson T."/>
            <person name="Lv J."/>
            <person name="Arendt D."/>
            <person name="Savage R."/>
            <person name="Osoegawa K."/>
            <person name="de Jong P."/>
            <person name="Grimwood J."/>
            <person name="Chapman J.A."/>
            <person name="Shapiro H."/>
            <person name="Aerts A."/>
            <person name="Otillar R.P."/>
            <person name="Terry A.Y."/>
            <person name="Boore J.L."/>
            <person name="Grigoriev I.V."/>
            <person name="Lindberg D.R."/>
            <person name="Seaver E.C."/>
            <person name="Weisblat D.A."/>
            <person name="Putnam N.H."/>
            <person name="Rokhsar D.S."/>
        </authorList>
    </citation>
    <scope>NUCLEOTIDE SEQUENCE</scope>
</reference>
<keyword evidence="11" id="KW-1185">Reference proteome</keyword>
<dbReference type="SMART" id="SM00389">
    <property type="entry name" value="HOX"/>
    <property type="match status" value="1"/>
</dbReference>
<comment type="subcellular location">
    <subcellularLocation>
        <location evidence="1 5 6">Nucleus</location>
    </subcellularLocation>
</comment>
<feature type="region of interest" description="Disordered" evidence="7">
    <location>
        <begin position="162"/>
        <end position="198"/>
    </location>
</feature>
<evidence type="ECO:0000313" key="9">
    <source>
        <dbReference type="EMBL" id="ESN97030.1"/>
    </source>
</evidence>
<evidence type="ECO:0000256" key="2">
    <source>
        <dbReference type="ARBA" id="ARBA00023125"/>
    </source>
</evidence>
<evidence type="ECO:0000259" key="8">
    <source>
        <dbReference type="PROSITE" id="PS50071"/>
    </source>
</evidence>
<dbReference type="PANTHER" id="PTHR46123">
    <property type="entry name" value="MIX-TYPE HOMEOBOX GENE 1-RELATED"/>
    <property type="match status" value="1"/>
</dbReference>
<dbReference type="Pfam" id="PF00046">
    <property type="entry name" value="Homeodomain"/>
    <property type="match status" value="1"/>
</dbReference>
<dbReference type="PANTHER" id="PTHR46123:SF4">
    <property type="entry name" value="MIX-TYPE HOMEOBOX GENE 1-RELATED"/>
    <property type="match status" value="1"/>
</dbReference>
<evidence type="ECO:0000256" key="1">
    <source>
        <dbReference type="ARBA" id="ARBA00004123"/>
    </source>
</evidence>
<dbReference type="GO" id="GO:0005634">
    <property type="term" value="C:nucleus"/>
    <property type="evidence" value="ECO:0000318"/>
    <property type="project" value="GO_Central"/>
</dbReference>
<dbReference type="SUPFAM" id="SSF46689">
    <property type="entry name" value="Homeodomain-like"/>
    <property type="match status" value="1"/>
</dbReference>
<organism evidence="10 11">
    <name type="scientific">Helobdella robusta</name>
    <name type="common">Californian leech</name>
    <dbReference type="NCBI Taxonomy" id="6412"/>
    <lineage>
        <taxon>Eukaryota</taxon>
        <taxon>Metazoa</taxon>
        <taxon>Spiralia</taxon>
        <taxon>Lophotrochozoa</taxon>
        <taxon>Annelida</taxon>
        <taxon>Clitellata</taxon>
        <taxon>Hirudinea</taxon>
        <taxon>Rhynchobdellida</taxon>
        <taxon>Glossiphoniidae</taxon>
        <taxon>Helobdella</taxon>
    </lineage>
</organism>